<gene>
    <name evidence="2" type="ORF">OJ996_14735</name>
</gene>
<proteinExistence type="predicted"/>
<reference evidence="2" key="1">
    <citation type="submission" date="2022-10" db="EMBL/GenBank/DDBJ databases">
        <title>Luteolibacter sp. GHJ8, whole genome shotgun sequencing project.</title>
        <authorList>
            <person name="Zhao G."/>
            <person name="Shen L."/>
        </authorList>
    </citation>
    <scope>NUCLEOTIDE SEQUENCE</scope>
    <source>
        <strain evidence="2">GHJ8</strain>
    </source>
</reference>
<feature type="signal peptide" evidence="1">
    <location>
        <begin position="1"/>
        <end position="22"/>
    </location>
</feature>
<keyword evidence="1" id="KW-0732">Signal</keyword>
<dbReference type="EMBL" id="JAPDDR010000007">
    <property type="protein sequence ID" value="MCW1914841.1"/>
    <property type="molecule type" value="Genomic_DNA"/>
</dbReference>
<organism evidence="2 3">
    <name type="scientific">Luteolibacter rhizosphaerae</name>
    <dbReference type="NCBI Taxonomy" id="2989719"/>
    <lineage>
        <taxon>Bacteria</taxon>
        <taxon>Pseudomonadati</taxon>
        <taxon>Verrucomicrobiota</taxon>
        <taxon>Verrucomicrobiia</taxon>
        <taxon>Verrucomicrobiales</taxon>
        <taxon>Verrucomicrobiaceae</taxon>
        <taxon>Luteolibacter</taxon>
    </lineage>
</organism>
<accession>A0ABT3G4Q2</accession>
<name>A0ABT3G4Q2_9BACT</name>
<protein>
    <submittedName>
        <fullName evidence="2">Arrestin family protein</fullName>
    </submittedName>
</protein>
<evidence type="ECO:0000256" key="1">
    <source>
        <dbReference type="SAM" id="SignalP"/>
    </source>
</evidence>
<comment type="caution">
    <text evidence="2">The sequence shown here is derived from an EMBL/GenBank/DDBJ whole genome shotgun (WGS) entry which is preliminary data.</text>
</comment>
<dbReference type="RefSeq" id="WP_264514375.1">
    <property type="nucleotide sequence ID" value="NZ_JAPDDR010000007.1"/>
</dbReference>
<feature type="chain" id="PRO_5045406535" evidence="1">
    <location>
        <begin position="23"/>
        <end position="290"/>
    </location>
</feature>
<evidence type="ECO:0000313" key="2">
    <source>
        <dbReference type="EMBL" id="MCW1914841.1"/>
    </source>
</evidence>
<keyword evidence="3" id="KW-1185">Reference proteome</keyword>
<dbReference type="Proteomes" id="UP001165653">
    <property type="component" value="Unassembled WGS sequence"/>
</dbReference>
<evidence type="ECO:0000313" key="3">
    <source>
        <dbReference type="Proteomes" id="UP001165653"/>
    </source>
</evidence>
<sequence length="290" mass="31915">MTGLRSLLRILLLLAFAGTAAAQVEVRIQMASRNYVAGETIGVTVSVTNHSGQDIVFQGTKEYGWIDFNLTSNRGVPMTPLAKQAFGGMKVPLGQTMSRSFDLSRIYPLKEMGNYSVYAMVRLPGQSRDGFVSNRILFNVDTARPYWSQKVGLPGKAGQTREYRVLDYNSGRKSMLYAQVINARTGTPMQTHSLGEYLAFRKPSVTLDNRQVMHVLYLKAPTIWVHARISPDGSLLGAELHKNAAGDPLLMTSADGVVQVGNSIPYDPKAEAAARAKVRKASDRPNFLFQ</sequence>